<reference evidence="1 2" key="1">
    <citation type="submission" date="2009-11" db="EMBL/GenBank/DDBJ databases">
        <title>Annotation of Allomyces macrogynus ATCC 38327.</title>
        <authorList>
            <consortium name="The Broad Institute Genome Sequencing Platform"/>
            <person name="Russ C."/>
            <person name="Cuomo C."/>
            <person name="Burger G."/>
            <person name="Gray M.W."/>
            <person name="Holland P.W.H."/>
            <person name="King N."/>
            <person name="Lang F.B.F."/>
            <person name="Roger A.J."/>
            <person name="Ruiz-Trillo I."/>
            <person name="Young S.K."/>
            <person name="Zeng Q."/>
            <person name="Gargeya S."/>
            <person name="Fitzgerald M."/>
            <person name="Haas B."/>
            <person name="Abouelleil A."/>
            <person name="Alvarado L."/>
            <person name="Arachchi H.M."/>
            <person name="Berlin A."/>
            <person name="Chapman S.B."/>
            <person name="Gearin G."/>
            <person name="Goldberg J."/>
            <person name="Griggs A."/>
            <person name="Gujja S."/>
            <person name="Hansen M."/>
            <person name="Heiman D."/>
            <person name="Howarth C."/>
            <person name="Larimer J."/>
            <person name="Lui A."/>
            <person name="MacDonald P.J.P."/>
            <person name="McCowen C."/>
            <person name="Montmayeur A."/>
            <person name="Murphy C."/>
            <person name="Neiman D."/>
            <person name="Pearson M."/>
            <person name="Priest M."/>
            <person name="Roberts A."/>
            <person name="Saif S."/>
            <person name="Shea T."/>
            <person name="Sisk P."/>
            <person name="Stolte C."/>
            <person name="Sykes S."/>
            <person name="Wortman J."/>
            <person name="Nusbaum C."/>
            <person name="Birren B."/>
        </authorList>
    </citation>
    <scope>NUCLEOTIDE SEQUENCE [LARGE SCALE GENOMIC DNA]</scope>
    <source>
        <strain evidence="1 2">ATCC 38327</strain>
    </source>
</reference>
<evidence type="ECO:0000313" key="2">
    <source>
        <dbReference type="Proteomes" id="UP000054350"/>
    </source>
</evidence>
<dbReference type="EMBL" id="GG745332">
    <property type="protein sequence ID" value="KNE58279.1"/>
    <property type="molecule type" value="Genomic_DNA"/>
</dbReference>
<protein>
    <submittedName>
        <fullName evidence="1">Uncharacterized protein</fullName>
    </submittedName>
</protein>
<reference evidence="2" key="2">
    <citation type="submission" date="2009-11" db="EMBL/GenBank/DDBJ databases">
        <title>The Genome Sequence of Allomyces macrogynus strain ATCC 38327.</title>
        <authorList>
            <consortium name="The Broad Institute Genome Sequencing Platform"/>
            <person name="Russ C."/>
            <person name="Cuomo C."/>
            <person name="Shea T."/>
            <person name="Young S.K."/>
            <person name="Zeng Q."/>
            <person name="Koehrsen M."/>
            <person name="Haas B."/>
            <person name="Borodovsky M."/>
            <person name="Guigo R."/>
            <person name="Alvarado L."/>
            <person name="Berlin A."/>
            <person name="Borenstein D."/>
            <person name="Chen Z."/>
            <person name="Engels R."/>
            <person name="Freedman E."/>
            <person name="Gellesch M."/>
            <person name="Goldberg J."/>
            <person name="Griggs A."/>
            <person name="Gujja S."/>
            <person name="Heiman D."/>
            <person name="Hepburn T."/>
            <person name="Howarth C."/>
            <person name="Jen D."/>
            <person name="Larson L."/>
            <person name="Lewis B."/>
            <person name="Mehta T."/>
            <person name="Park D."/>
            <person name="Pearson M."/>
            <person name="Roberts A."/>
            <person name="Saif S."/>
            <person name="Shenoy N."/>
            <person name="Sisk P."/>
            <person name="Stolte C."/>
            <person name="Sykes S."/>
            <person name="Walk T."/>
            <person name="White J."/>
            <person name="Yandava C."/>
            <person name="Burger G."/>
            <person name="Gray M.W."/>
            <person name="Holland P.W.H."/>
            <person name="King N."/>
            <person name="Lang F.B.F."/>
            <person name="Roger A.J."/>
            <person name="Ruiz-Trillo I."/>
            <person name="Lander E."/>
            <person name="Nusbaum C."/>
        </authorList>
    </citation>
    <scope>NUCLEOTIDE SEQUENCE [LARGE SCALE GENOMIC DNA]</scope>
    <source>
        <strain evidence="2">ATCC 38327</strain>
    </source>
</reference>
<dbReference type="VEuPathDB" id="FungiDB:AMAG_05089"/>
<evidence type="ECO:0000313" key="1">
    <source>
        <dbReference type="EMBL" id="KNE58279.1"/>
    </source>
</evidence>
<sequence>MLAIPALDKDANAAAGRFDTADDDQDADHAASMQLIQDTLLADFLMAQEKELLRRDKALALCLCELDDRGVSDRANEGTNDLMSLVRTEDLSLYVLSPSHFIGERTVVLILVFPVWHRGP</sequence>
<accession>A0A0L0S7F9</accession>
<name>A0A0L0S7F9_ALLM3</name>
<proteinExistence type="predicted"/>
<gene>
    <name evidence="1" type="ORF">AMAG_05089</name>
</gene>
<organism evidence="1 2">
    <name type="scientific">Allomyces macrogynus (strain ATCC 38327)</name>
    <name type="common">Allomyces javanicus var. macrogynus</name>
    <dbReference type="NCBI Taxonomy" id="578462"/>
    <lineage>
        <taxon>Eukaryota</taxon>
        <taxon>Fungi</taxon>
        <taxon>Fungi incertae sedis</taxon>
        <taxon>Blastocladiomycota</taxon>
        <taxon>Blastocladiomycetes</taxon>
        <taxon>Blastocladiales</taxon>
        <taxon>Blastocladiaceae</taxon>
        <taxon>Allomyces</taxon>
    </lineage>
</organism>
<dbReference type="Proteomes" id="UP000054350">
    <property type="component" value="Unassembled WGS sequence"/>
</dbReference>
<keyword evidence="2" id="KW-1185">Reference proteome</keyword>
<dbReference type="AlphaFoldDB" id="A0A0L0S7F9"/>